<evidence type="ECO:0000313" key="5">
    <source>
        <dbReference type="Proteomes" id="UP001208570"/>
    </source>
</evidence>
<dbReference type="GO" id="GO:0005634">
    <property type="term" value="C:nucleus"/>
    <property type="evidence" value="ECO:0007669"/>
    <property type="project" value="UniProtKB-SubCell"/>
</dbReference>
<dbReference type="PANTHER" id="PTHR45915:SF2">
    <property type="entry name" value="TOUTATIS, ISOFORM E"/>
    <property type="match status" value="1"/>
</dbReference>
<evidence type="ECO:0000313" key="4">
    <source>
        <dbReference type="EMBL" id="KAK2166953.1"/>
    </source>
</evidence>
<keyword evidence="2" id="KW-0539">Nucleus</keyword>
<evidence type="ECO:0000256" key="2">
    <source>
        <dbReference type="ARBA" id="ARBA00023242"/>
    </source>
</evidence>
<dbReference type="Pfam" id="PF15613">
    <property type="entry name" value="WSD"/>
    <property type="match status" value="1"/>
</dbReference>
<gene>
    <name evidence="4" type="ORF">LSH36_33g07044</name>
</gene>
<dbReference type="GO" id="GO:0000785">
    <property type="term" value="C:chromatin"/>
    <property type="evidence" value="ECO:0007669"/>
    <property type="project" value="TreeGrafter"/>
</dbReference>
<dbReference type="InterPro" id="IPR028941">
    <property type="entry name" value="WHIM2_dom"/>
</dbReference>
<reference evidence="4" key="1">
    <citation type="journal article" date="2023" name="Mol. Biol. Evol.">
        <title>Third-Generation Sequencing Reveals the Adaptive Role of the Epigenome in Three Deep-Sea Polychaetes.</title>
        <authorList>
            <person name="Perez M."/>
            <person name="Aroh O."/>
            <person name="Sun Y."/>
            <person name="Lan Y."/>
            <person name="Juniper S.K."/>
            <person name="Young C.R."/>
            <person name="Angers B."/>
            <person name="Qian P.Y."/>
        </authorList>
    </citation>
    <scope>NUCLEOTIDE SEQUENCE</scope>
    <source>
        <strain evidence="4">P08H-3</strain>
    </source>
</reference>
<dbReference type="PANTHER" id="PTHR45915">
    <property type="entry name" value="TRANSCRIPTION INTERMEDIARY FACTOR"/>
    <property type="match status" value="1"/>
</dbReference>
<feature type="domain" description="WHIM2" evidence="3">
    <location>
        <begin position="258"/>
        <end position="294"/>
    </location>
</feature>
<accession>A0AAD9K8C4</accession>
<comment type="subcellular location">
    <subcellularLocation>
        <location evidence="1">Nucleus</location>
    </subcellularLocation>
</comment>
<evidence type="ECO:0000256" key="1">
    <source>
        <dbReference type="ARBA" id="ARBA00004123"/>
    </source>
</evidence>
<keyword evidence="5" id="KW-1185">Reference proteome</keyword>
<dbReference type="AlphaFoldDB" id="A0AAD9K8C4"/>
<comment type="caution">
    <text evidence="4">The sequence shown here is derived from an EMBL/GenBank/DDBJ whole genome shotgun (WGS) entry which is preliminary data.</text>
</comment>
<evidence type="ECO:0000259" key="3">
    <source>
        <dbReference type="Pfam" id="PF15613"/>
    </source>
</evidence>
<dbReference type="Proteomes" id="UP001208570">
    <property type="component" value="Unassembled WGS sequence"/>
</dbReference>
<proteinExistence type="predicted"/>
<dbReference type="EMBL" id="JAODUP010000033">
    <property type="protein sequence ID" value="KAK2166953.1"/>
    <property type="molecule type" value="Genomic_DNA"/>
</dbReference>
<protein>
    <recommendedName>
        <fullName evidence="3">WHIM2 domain-containing protein</fullName>
    </recommendedName>
</protein>
<sequence>MDLKVPNDGNDVKPDYSNLALSKGDGKDLNEYVNSCKTDLACTLSESGQRMKSTPLKVPVLKSPVVSNLSYRSIDSILRPDIKPVKTLSEMTYTKCNTSSSVIYTSSPNMSHHYLMKDMSVAVSTSNTDLLFHSSKPNFSPWISLLPRQPCDHTSVTGATTDPPSSPDKPIQLQCMPHPFSTPVSNSLCQSFDFSYLMSPINSTASLSDLSFYNISLLSNPLTPTSMLPACGDVDMNSPILMLQRLQRADPAPIPFEMQQSWWKINEVDTLKELMRRLHLRGIRERALQKNIERFMDLACQSITKGKKEGTYMRLLCVLR</sequence>
<organism evidence="4 5">
    <name type="scientific">Paralvinella palmiformis</name>
    <dbReference type="NCBI Taxonomy" id="53620"/>
    <lineage>
        <taxon>Eukaryota</taxon>
        <taxon>Metazoa</taxon>
        <taxon>Spiralia</taxon>
        <taxon>Lophotrochozoa</taxon>
        <taxon>Annelida</taxon>
        <taxon>Polychaeta</taxon>
        <taxon>Sedentaria</taxon>
        <taxon>Canalipalpata</taxon>
        <taxon>Terebellida</taxon>
        <taxon>Terebelliformia</taxon>
        <taxon>Alvinellidae</taxon>
        <taxon>Paralvinella</taxon>
    </lineage>
</organism>
<name>A0AAD9K8C4_9ANNE</name>